<protein>
    <recommendedName>
        <fullName evidence="2">protein-tyrosine-phosphatase</fullName>
        <ecNumber evidence="2">3.1.3.48</ecNumber>
    </recommendedName>
</protein>
<feature type="active site" evidence="5">
    <location>
        <position position="14"/>
    </location>
</feature>
<accession>A0A5C7DSI4</accession>
<comment type="caution">
    <text evidence="7">The sequence shown here is derived from an EMBL/GenBank/DDBJ whole genome shotgun (WGS) entry which is preliminary data.</text>
</comment>
<dbReference type="InterPro" id="IPR023485">
    <property type="entry name" value="Ptyr_pPase"/>
</dbReference>
<dbReference type="PANTHER" id="PTHR11717:SF7">
    <property type="entry name" value="LOW MOLECULAR WEIGHT PHOSPHOTYROSINE PROTEIN PHOSPHATASE"/>
    <property type="match status" value="1"/>
</dbReference>
<dbReference type="Proteomes" id="UP000321629">
    <property type="component" value="Unassembled WGS sequence"/>
</dbReference>
<reference evidence="7 8" key="1">
    <citation type="submission" date="2019-07" db="EMBL/GenBank/DDBJ databases">
        <title>Rapid identification of Enteric Bacteria from Whole Genome Sequences (WGS) using Average Nucleotide Identity (ANI).</title>
        <authorList>
            <person name="Lane C."/>
        </authorList>
    </citation>
    <scope>NUCLEOTIDE SEQUENCE [LARGE SCALE GENOMIC DNA]</scope>
    <source>
        <strain evidence="7 8">2016D-0084</strain>
    </source>
</reference>
<dbReference type="GO" id="GO:0004725">
    <property type="term" value="F:protein tyrosine phosphatase activity"/>
    <property type="evidence" value="ECO:0007669"/>
    <property type="project" value="UniProtKB-EC"/>
</dbReference>
<evidence type="ECO:0000256" key="4">
    <source>
        <dbReference type="ARBA" id="ARBA00022912"/>
    </source>
</evidence>
<feature type="domain" description="Phosphotyrosine protein phosphatase I" evidence="6">
    <location>
        <begin position="2"/>
        <end position="148"/>
    </location>
</feature>
<dbReference type="SMART" id="SM00226">
    <property type="entry name" value="LMWPc"/>
    <property type="match status" value="1"/>
</dbReference>
<evidence type="ECO:0000256" key="1">
    <source>
        <dbReference type="ARBA" id="ARBA00011063"/>
    </source>
</evidence>
<dbReference type="InterPro" id="IPR017867">
    <property type="entry name" value="Tyr_phospatase_low_mol_wt"/>
</dbReference>
<feature type="active site" description="Nucleophile" evidence="5">
    <location>
        <position position="8"/>
    </location>
</feature>
<keyword evidence="3" id="KW-0378">Hydrolase</keyword>
<dbReference type="SUPFAM" id="SSF52788">
    <property type="entry name" value="Phosphotyrosine protein phosphatases I"/>
    <property type="match status" value="1"/>
</dbReference>
<dbReference type="EMBL" id="VOWJ01000013">
    <property type="protein sequence ID" value="TXE89264.1"/>
    <property type="molecule type" value="Genomic_DNA"/>
</dbReference>
<name>A0A5C7DSI4_9BACT</name>
<evidence type="ECO:0000256" key="2">
    <source>
        <dbReference type="ARBA" id="ARBA00013064"/>
    </source>
</evidence>
<dbReference type="PRINTS" id="PR00719">
    <property type="entry name" value="LMWPTPASE"/>
</dbReference>
<evidence type="ECO:0000313" key="8">
    <source>
        <dbReference type="Proteomes" id="UP000321629"/>
    </source>
</evidence>
<dbReference type="CDD" id="cd16343">
    <property type="entry name" value="LMWPTP"/>
    <property type="match status" value="1"/>
</dbReference>
<evidence type="ECO:0000256" key="3">
    <source>
        <dbReference type="ARBA" id="ARBA00022801"/>
    </source>
</evidence>
<dbReference type="EC" id="3.1.3.48" evidence="2"/>
<dbReference type="Gene3D" id="3.40.50.2300">
    <property type="match status" value="1"/>
</dbReference>
<sequence>MIKIVFVCLGNICRSPMAEFIMKDIVQNANLEHLFSISSAGTSGYHDGEDMHYKTKALLKSKNIKAHNFCSQKLTQKMCNENDYIFVMDNSNFEEVLKNFPQHKHKIQKITNYTPNLAYTEVPDPWYSGNFDETYSILSHACKNIFDLLKKDF</sequence>
<dbReference type="RefSeq" id="WP_147554906.1">
    <property type="nucleotide sequence ID" value="NZ_VOWJ01000013.1"/>
</dbReference>
<organism evidence="7 8">
    <name type="scientific">Campylobacter volucris</name>
    <dbReference type="NCBI Taxonomy" id="1031542"/>
    <lineage>
        <taxon>Bacteria</taxon>
        <taxon>Pseudomonadati</taxon>
        <taxon>Campylobacterota</taxon>
        <taxon>Epsilonproteobacteria</taxon>
        <taxon>Campylobacterales</taxon>
        <taxon>Campylobacteraceae</taxon>
        <taxon>Campylobacter</taxon>
    </lineage>
</organism>
<dbReference type="AlphaFoldDB" id="A0A5C7DSI4"/>
<evidence type="ECO:0000259" key="6">
    <source>
        <dbReference type="SMART" id="SM00226"/>
    </source>
</evidence>
<comment type="similarity">
    <text evidence="1">Belongs to the low molecular weight phosphotyrosine protein phosphatase family.</text>
</comment>
<gene>
    <name evidence="7" type="ORF">FPD38_00785</name>
</gene>
<dbReference type="PANTHER" id="PTHR11717">
    <property type="entry name" value="LOW MOLECULAR WEIGHT PROTEIN TYROSINE PHOSPHATASE"/>
    <property type="match status" value="1"/>
</dbReference>
<dbReference type="Pfam" id="PF01451">
    <property type="entry name" value="LMWPc"/>
    <property type="match status" value="1"/>
</dbReference>
<evidence type="ECO:0000313" key="7">
    <source>
        <dbReference type="EMBL" id="TXE89264.1"/>
    </source>
</evidence>
<keyword evidence="4" id="KW-0904">Protein phosphatase</keyword>
<proteinExistence type="inferred from homology"/>
<feature type="active site" description="Proton donor" evidence="5">
    <location>
        <position position="124"/>
    </location>
</feature>
<dbReference type="InterPro" id="IPR050438">
    <property type="entry name" value="LMW_PTPase"/>
</dbReference>
<dbReference type="InterPro" id="IPR036196">
    <property type="entry name" value="Ptyr_pPase_sf"/>
</dbReference>
<evidence type="ECO:0000256" key="5">
    <source>
        <dbReference type="PIRSR" id="PIRSR617867-1"/>
    </source>
</evidence>